<protein>
    <recommendedName>
        <fullName evidence="1">PIN domain-containing protein</fullName>
    </recommendedName>
</protein>
<feature type="domain" description="PIN" evidence="1">
    <location>
        <begin position="10"/>
        <end position="78"/>
    </location>
</feature>
<accession>A0A2T2YD26</accession>
<dbReference type="Pfam" id="PF01850">
    <property type="entry name" value="PIN"/>
    <property type="match status" value="1"/>
</dbReference>
<proteinExistence type="predicted"/>
<comment type="caution">
    <text evidence="2">The sequence shown here is derived from an EMBL/GenBank/DDBJ whole genome shotgun (WGS) entry which is preliminary data.</text>
</comment>
<name>A0A2T2YD26_9BACT</name>
<dbReference type="Gene3D" id="3.40.50.1010">
    <property type="entry name" value="5'-nuclease"/>
    <property type="match status" value="1"/>
</dbReference>
<sequence length="88" mass="9971">MVQPIKVNRLDLVEQYKYLLNNASNMEVIEINTTIAVKAAELRAKYNLKTPDTIQMATALEPNAAYFLTNDIRLKTVKEITTITVSEI</sequence>
<evidence type="ECO:0000313" key="3">
    <source>
        <dbReference type="Proteomes" id="UP000240357"/>
    </source>
</evidence>
<dbReference type="AlphaFoldDB" id="A0A2T2YD26"/>
<dbReference type="InterPro" id="IPR002716">
    <property type="entry name" value="PIN_dom"/>
</dbReference>
<evidence type="ECO:0000259" key="1">
    <source>
        <dbReference type="Pfam" id="PF01850"/>
    </source>
</evidence>
<reference evidence="2 3" key="1">
    <citation type="submission" date="2018-03" db="EMBL/GenBank/DDBJ databases">
        <title>Adhaeribacter sp. HMF7605 Genome sequencing and assembly.</title>
        <authorList>
            <person name="Kang H."/>
            <person name="Kang J."/>
            <person name="Cha I."/>
            <person name="Kim H."/>
            <person name="Joh K."/>
        </authorList>
    </citation>
    <scope>NUCLEOTIDE SEQUENCE [LARGE SCALE GENOMIC DNA]</scope>
    <source>
        <strain evidence="2 3">HMF7605</strain>
    </source>
</reference>
<gene>
    <name evidence="2" type="ORF">AHMF7605_07615</name>
</gene>
<dbReference type="SUPFAM" id="SSF88723">
    <property type="entry name" value="PIN domain-like"/>
    <property type="match status" value="1"/>
</dbReference>
<keyword evidence="3" id="KW-1185">Reference proteome</keyword>
<organism evidence="2 3">
    <name type="scientific">Adhaeribacter arboris</name>
    <dbReference type="NCBI Taxonomy" id="2072846"/>
    <lineage>
        <taxon>Bacteria</taxon>
        <taxon>Pseudomonadati</taxon>
        <taxon>Bacteroidota</taxon>
        <taxon>Cytophagia</taxon>
        <taxon>Cytophagales</taxon>
        <taxon>Hymenobacteraceae</taxon>
        <taxon>Adhaeribacter</taxon>
    </lineage>
</organism>
<dbReference type="InterPro" id="IPR029060">
    <property type="entry name" value="PIN-like_dom_sf"/>
</dbReference>
<evidence type="ECO:0000313" key="2">
    <source>
        <dbReference type="EMBL" id="PSR53404.1"/>
    </source>
</evidence>
<dbReference type="EMBL" id="PYFT01000001">
    <property type="protein sequence ID" value="PSR53404.1"/>
    <property type="molecule type" value="Genomic_DNA"/>
</dbReference>
<dbReference type="Proteomes" id="UP000240357">
    <property type="component" value="Unassembled WGS sequence"/>
</dbReference>